<name>A0A8H3G0U3_9LECA</name>
<proteinExistence type="predicted"/>
<sequence>MASKPTRTLESSTIERLRIPAAHVHICKSWITLVHIASETADIMEYVPEGIESVETLQYLGLTHDATLEAFGVFAHKRKLEQYINTEFIEWAKRHVKRFPDYVEDDTVSE</sequence>
<evidence type="ECO:0000313" key="2">
    <source>
        <dbReference type="Proteomes" id="UP000664203"/>
    </source>
</evidence>
<accession>A0A8H3G0U3</accession>
<dbReference type="AlphaFoldDB" id="A0A8H3G0U3"/>
<dbReference type="Proteomes" id="UP000664203">
    <property type="component" value="Unassembled WGS sequence"/>
</dbReference>
<evidence type="ECO:0000313" key="1">
    <source>
        <dbReference type="EMBL" id="CAF9934186.1"/>
    </source>
</evidence>
<organism evidence="1 2">
    <name type="scientific">Alectoria fallacina</name>
    <dbReference type="NCBI Taxonomy" id="1903189"/>
    <lineage>
        <taxon>Eukaryota</taxon>
        <taxon>Fungi</taxon>
        <taxon>Dikarya</taxon>
        <taxon>Ascomycota</taxon>
        <taxon>Pezizomycotina</taxon>
        <taxon>Lecanoromycetes</taxon>
        <taxon>OSLEUM clade</taxon>
        <taxon>Lecanoromycetidae</taxon>
        <taxon>Lecanorales</taxon>
        <taxon>Lecanorineae</taxon>
        <taxon>Parmeliaceae</taxon>
        <taxon>Alectoria</taxon>
    </lineage>
</organism>
<comment type="caution">
    <text evidence="1">The sequence shown here is derived from an EMBL/GenBank/DDBJ whole genome shotgun (WGS) entry which is preliminary data.</text>
</comment>
<dbReference type="EMBL" id="CAJPDR010000372">
    <property type="protein sequence ID" value="CAF9934186.1"/>
    <property type="molecule type" value="Genomic_DNA"/>
</dbReference>
<protein>
    <submittedName>
        <fullName evidence="1">Uncharacterized protein</fullName>
    </submittedName>
</protein>
<gene>
    <name evidence="1" type="ORF">ALECFALPRED_005880</name>
</gene>
<keyword evidence="2" id="KW-1185">Reference proteome</keyword>
<reference evidence="1" key="1">
    <citation type="submission" date="2021-03" db="EMBL/GenBank/DDBJ databases">
        <authorList>
            <person name="Tagirdzhanova G."/>
        </authorList>
    </citation>
    <scope>NUCLEOTIDE SEQUENCE</scope>
</reference>